<comment type="caution">
    <text evidence="8">The sequence shown here is derived from an EMBL/GenBank/DDBJ whole genome shotgun (WGS) entry which is preliminary data.</text>
</comment>
<evidence type="ECO:0000256" key="6">
    <source>
        <dbReference type="SAM" id="SignalP"/>
    </source>
</evidence>
<evidence type="ECO:0000256" key="3">
    <source>
        <dbReference type="ARBA" id="ARBA00022982"/>
    </source>
</evidence>
<dbReference type="InterPro" id="IPR058094">
    <property type="entry name" value="Ig-like_OmpL47-like"/>
</dbReference>
<reference evidence="9" key="1">
    <citation type="journal article" date="2019" name="Int. J. Syst. Evol. Microbiol.">
        <title>The Global Catalogue of Microorganisms (GCM) 10K type strain sequencing project: providing services to taxonomists for standard genome sequencing and annotation.</title>
        <authorList>
            <consortium name="The Broad Institute Genomics Platform"/>
            <consortium name="The Broad Institute Genome Sequencing Center for Infectious Disease"/>
            <person name="Wu L."/>
            <person name="Ma J."/>
        </authorList>
    </citation>
    <scope>NUCLEOTIDE SEQUENCE [LARGE SCALE GENOMIC DNA]</scope>
    <source>
        <strain evidence="9">TBRC 5832</strain>
    </source>
</reference>
<keyword evidence="1" id="KW-0813">Transport</keyword>
<dbReference type="Gene3D" id="2.60.40.420">
    <property type="entry name" value="Cupredoxins - blue copper proteins"/>
    <property type="match status" value="1"/>
</dbReference>
<evidence type="ECO:0000259" key="7">
    <source>
        <dbReference type="Pfam" id="PF00127"/>
    </source>
</evidence>
<feature type="compositionally biased region" description="Polar residues" evidence="5">
    <location>
        <begin position="239"/>
        <end position="257"/>
    </location>
</feature>
<feature type="region of interest" description="Disordered" evidence="5">
    <location>
        <begin position="239"/>
        <end position="259"/>
    </location>
</feature>
<gene>
    <name evidence="8" type="ORF">ACFO0C_13330</name>
</gene>
<evidence type="ECO:0000256" key="4">
    <source>
        <dbReference type="ARBA" id="ARBA00023008"/>
    </source>
</evidence>
<dbReference type="InterPro" id="IPR014756">
    <property type="entry name" value="Ig_E-set"/>
</dbReference>
<evidence type="ECO:0000256" key="1">
    <source>
        <dbReference type="ARBA" id="ARBA00022448"/>
    </source>
</evidence>
<protein>
    <submittedName>
        <fullName evidence="8">OmpL47-type beta-barrel domain-containing protein</fullName>
    </submittedName>
</protein>
<feature type="domain" description="Blue (type 1) copper" evidence="7">
    <location>
        <begin position="65"/>
        <end position="139"/>
    </location>
</feature>
<dbReference type="Proteomes" id="UP001595867">
    <property type="component" value="Unassembled WGS sequence"/>
</dbReference>
<accession>A0ABV8ISR8</accession>
<proteinExistence type="predicted"/>
<feature type="signal peptide" evidence="6">
    <location>
        <begin position="1"/>
        <end position="32"/>
    </location>
</feature>
<keyword evidence="9" id="KW-1185">Reference proteome</keyword>
<dbReference type="Gene3D" id="2.60.40.10">
    <property type="entry name" value="Immunoglobulins"/>
    <property type="match status" value="2"/>
</dbReference>
<dbReference type="SUPFAM" id="SSF49503">
    <property type="entry name" value="Cupredoxins"/>
    <property type="match status" value="1"/>
</dbReference>
<feature type="chain" id="PRO_5045575286" evidence="6">
    <location>
        <begin position="33"/>
        <end position="515"/>
    </location>
</feature>
<dbReference type="SUPFAM" id="SSF81296">
    <property type="entry name" value="E set domains"/>
    <property type="match status" value="2"/>
</dbReference>
<dbReference type="PROSITE" id="PS00196">
    <property type="entry name" value="COPPER_BLUE"/>
    <property type="match status" value="1"/>
</dbReference>
<dbReference type="RefSeq" id="WP_378066902.1">
    <property type="nucleotide sequence ID" value="NZ_JBHSBL010000013.1"/>
</dbReference>
<dbReference type="EMBL" id="JBHSBL010000013">
    <property type="protein sequence ID" value="MFC4065918.1"/>
    <property type="molecule type" value="Genomic_DNA"/>
</dbReference>
<evidence type="ECO:0000313" key="9">
    <source>
        <dbReference type="Proteomes" id="UP001595867"/>
    </source>
</evidence>
<keyword evidence="4" id="KW-0186">Copper</keyword>
<evidence type="ECO:0000313" key="8">
    <source>
        <dbReference type="EMBL" id="MFC4065918.1"/>
    </source>
</evidence>
<name>A0ABV8ISR8_9ACTN</name>
<dbReference type="InterPro" id="IPR013783">
    <property type="entry name" value="Ig-like_fold"/>
</dbReference>
<evidence type="ECO:0000256" key="2">
    <source>
        <dbReference type="ARBA" id="ARBA00022723"/>
    </source>
</evidence>
<organism evidence="8 9">
    <name type="scientific">Actinoplanes subglobosus</name>
    <dbReference type="NCBI Taxonomy" id="1547892"/>
    <lineage>
        <taxon>Bacteria</taxon>
        <taxon>Bacillati</taxon>
        <taxon>Actinomycetota</taxon>
        <taxon>Actinomycetes</taxon>
        <taxon>Micromonosporales</taxon>
        <taxon>Micromonosporaceae</taxon>
        <taxon>Actinoplanes</taxon>
    </lineage>
</organism>
<dbReference type="InterPro" id="IPR000923">
    <property type="entry name" value="BlueCu_1"/>
</dbReference>
<dbReference type="Pfam" id="PF00127">
    <property type="entry name" value="Copper-bind"/>
    <property type="match status" value="1"/>
</dbReference>
<keyword evidence="6" id="KW-0732">Signal</keyword>
<dbReference type="NCBIfam" id="NF047446">
    <property type="entry name" value="barrel_OmpL47"/>
    <property type="match status" value="3"/>
</dbReference>
<sequence>MNRLVPRLQAGAALIAALLLAVLAGATPPAAAAAQTLTWTAGDDITAYRSVPTTAVAGQTTIVFENSAATGNTTGMPHTLTFDTSGDGGYNSDVNLNILASPFDVNNGRHTATVTLTPGKYRYLCTIPGHSTMVGELTVTSGDPDPDTTAPTVTATVAGSRNAQGDYLGSATVTVAANDAGSGVRGVEYQINDTSWQPYAAPVPITTIGDHSVQFRATDNAGNTSQPGSVAFRVVAGQPQDTTPPVVSGQVSGTRDSTGNYVGTATTTLTATDTGGSGVKTIEYQLDGGAWTAYSTPVVVSSLGAHMLHYRATDNAGNTAAEQMASFTIVAPPVVDTTPPQVTATITGDRDAGGNYLGTATATVTATDTGGSGVKTVEYRLDDGAWTGYSTPVVINTVGAHVLRHRATDNAGNTAAEKQVAFTVVERGSDACPDSDTRDTVVIDGFDTRIRNIDTGNGCTINDLIAERAVYPTHAAFVRHVETVTTGLVTAGKLTQRQAGTIVRAAAASDKGEPA</sequence>
<dbReference type="InterPro" id="IPR028871">
    <property type="entry name" value="BlueCu_1_BS"/>
</dbReference>
<evidence type="ECO:0000256" key="5">
    <source>
        <dbReference type="SAM" id="MobiDB-lite"/>
    </source>
</evidence>
<keyword evidence="2" id="KW-0479">Metal-binding</keyword>
<keyword evidence="3" id="KW-0249">Electron transport</keyword>
<dbReference type="InterPro" id="IPR008972">
    <property type="entry name" value="Cupredoxin"/>
</dbReference>